<evidence type="ECO:0008006" key="5">
    <source>
        <dbReference type="Google" id="ProtNLM"/>
    </source>
</evidence>
<evidence type="ECO:0000256" key="2">
    <source>
        <dbReference type="SAM" id="Phobius"/>
    </source>
</evidence>
<feature type="transmembrane region" description="Helical" evidence="2">
    <location>
        <begin position="324"/>
        <end position="347"/>
    </location>
</feature>
<evidence type="ECO:0000313" key="4">
    <source>
        <dbReference type="Proteomes" id="UP000028582"/>
    </source>
</evidence>
<keyword evidence="2" id="KW-0472">Membrane</keyword>
<feature type="transmembrane region" description="Helical" evidence="2">
    <location>
        <begin position="533"/>
        <end position="556"/>
    </location>
</feature>
<reference evidence="3 4" key="1">
    <citation type="submission" date="2013-11" db="EMBL/GenBank/DDBJ databases">
        <title>The Genome Sequence of Phytophthora parasitica P1976.</title>
        <authorList>
            <consortium name="The Broad Institute Genomics Platform"/>
            <person name="Russ C."/>
            <person name="Tyler B."/>
            <person name="Panabieres F."/>
            <person name="Shan W."/>
            <person name="Tripathy S."/>
            <person name="Grunwald N."/>
            <person name="Machado M."/>
            <person name="Johnson C.S."/>
            <person name="Walker B."/>
            <person name="Young S."/>
            <person name="Zeng Q."/>
            <person name="Gargeya S."/>
            <person name="Fitzgerald M."/>
            <person name="Haas B."/>
            <person name="Abouelleil A."/>
            <person name="Allen A.W."/>
            <person name="Alvarado L."/>
            <person name="Arachchi H.M."/>
            <person name="Berlin A.M."/>
            <person name="Chapman S.B."/>
            <person name="Gainer-Dewar J."/>
            <person name="Goldberg J."/>
            <person name="Griggs A."/>
            <person name="Gujja S."/>
            <person name="Hansen M."/>
            <person name="Howarth C."/>
            <person name="Imamovic A."/>
            <person name="Ireland A."/>
            <person name="Larimer J."/>
            <person name="McCowan C."/>
            <person name="Murphy C."/>
            <person name="Pearson M."/>
            <person name="Poon T.W."/>
            <person name="Priest M."/>
            <person name="Roberts A."/>
            <person name="Saif S."/>
            <person name="Shea T."/>
            <person name="Sisk P."/>
            <person name="Sykes S."/>
            <person name="Wortman J."/>
            <person name="Nusbaum C."/>
            <person name="Birren B."/>
        </authorList>
    </citation>
    <scope>NUCLEOTIDE SEQUENCE [LARGE SCALE GENOMIC DNA]</scope>
    <source>
        <strain evidence="3 4">P1976</strain>
    </source>
</reference>
<comment type="caution">
    <text evidence="3">The sequence shown here is derived from an EMBL/GenBank/DDBJ whole genome shotgun (WGS) entry which is preliminary data.</text>
</comment>
<feature type="transmembrane region" description="Helical" evidence="2">
    <location>
        <begin position="436"/>
        <end position="454"/>
    </location>
</feature>
<dbReference type="Proteomes" id="UP000028582">
    <property type="component" value="Unassembled WGS sequence"/>
</dbReference>
<feature type="transmembrane region" description="Helical" evidence="2">
    <location>
        <begin position="474"/>
        <end position="496"/>
    </location>
</feature>
<dbReference type="AlphaFoldDB" id="A0A081AM16"/>
<keyword evidence="2" id="KW-0812">Transmembrane</keyword>
<accession>A0A081AM16</accession>
<dbReference type="OrthoDB" id="167565at2759"/>
<feature type="transmembrane region" description="Helical" evidence="2">
    <location>
        <begin position="12"/>
        <end position="31"/>
    </location>
</feature>
<protein>
    <recommendedName>
        <fullName evidence="5">Transmembrane protein</fullName>
    </recommendedName>
</protein>
<evidence type="ECO:0000256" key="1">
    <source>
        <dbReference type="SAM" id="MobiDB-lite"/>
    </source>
</evidence>
<gene>
    <name evidence="3" type="ORF">F444_05431</name>
</gene>
<organism evidence="3 4">
    <name type="scientific">Phytophthora nicotianae P1976</name>
    <dbReference type="NCBI Taxonomy" id="1317066"/>
    <lineage>
        <taxon>Eukaryota</taxon>
        <taxon>Sar</taxon>
        <taxon>Stramenopiles</taxon>
        <taxon>Oomycota</taxon>
        <taxon>Peronosporomycetes</taxon>
        <taxon>Peronosporales</taxon>
        <taxon>Peronosporaceae</taxon>
        <taxon>Phytophthora</taxon>
    </lineage>
</organism>
<name>A0A081AM16_PHYNI</name>
<evidence type="ECO:0000313" key="3">
    <source>
        <dbReference type="EMBL" id="ETO79927.1"/>
    </source>
</evidence>
<feature type="region of interest" description="Disordered" evidence="1">
    <location>
        <begin position="606"/>
        <end position="625"/>
    </location>
</feature>
<sequence length="732" mass="80887">MALNRSYYCRNAPRWMPLLLDIILVVLSLLLDVRDLWFKLRWVGPHNTFSFSTVDMKILPASNAAPLQPTTSFSYANQKLQRDSGWSSFLERCESLTPLLEEDKTRSFRHAVGKNCLIGESTNPIRATDIVLTSSIRVDSVAWAACELLYKHRKPPICHSPIVTQFQERYNFQDKLATDSLISESAGELPKGTIREIYAAAPGRDTETELIELLELISQSSPICATVCVEGFIVKGSGAYSTSIYGCGSPSFYRSVLIGSAAPMISHFLRDKAWLTSDNLEFMGMTFLIRENHRSMFTMHDSTKGNGKRVLEHRSLLNVSASGSLYIIMVLVDLGLLGFSICSVVEISRYMLWALWKPLVASEYQTSSARTTKLGYGVEDYTRVLQIGLLWSTPIALLTCISRLLTWMLVIPSVHLWSDGIIGGGGTHALLTMIRFYDLVILCVNIIWNIFVAFDEKGALAFVRHTYVSPLEVMAISATVAVISVHLGGLQIYGLMRDQDRQRLSDRSSFGNATAIANAFVVHQNTTVAPFDVYYPLLVTIAIGALAVGVFTVLRFHLASSMPPRSLVRGSACAVQPSTAESSLSATSSSIPKGLTRSSAGILKQPVSSSSLTREELTGSGSLPTSVEATHLDEISEDRLPVENMIDNPIRACSLVRRSWALEKLSDGQLLLLPASYLKYGIVLLGKSMKTRCGFMDTVQPLVHSHEHEKLNELENEPHQIIARNASKPNLR</sequence>
<proteinExistence type="predicted"/>
<dbReference type="EMBL" id="ANJA01001051">
    <property type="protein sequence ID" value="ETO79927.1"/>
    <property type="molecule type" value="Genomic_DNA"/>
</dbReference>
<keyword evidence="2" id="KW-1133">Transmembrane helix</keyword>
<feature type="transmembrane region" description="Helical" evidence="2">
    <location>
        <begin position="395"/>
        <end position="416"/>
    </location>
</feature>